<dbReference type="EMBL" id="OMOF01000841">
    <property type="protein sequence ID" value="SPF55750.1"/>
    <property type="molecule type" value="Genomic_DNA"/>
</dbReference>
<organism evidence="1 2">
    <name type="scientific">Candidatus Desulfosporosinus infrequens</name>
    <dbReference type="NCBI Taxonomy" id="2043169"/>
    <lineage>
        <taxon>Bacteria</taxon>
        <taxon>Bacillati</taxon>
        <taxon>Bacillota</taxon>
        <taxon>Clostridia</taxon>
        <taxon>Eubacteriales</taxon>
        <taxon>Desulfitobacteriaceae</taxon>
        <taxon>Desulfosporosinus</taxon>
    </lineage>
</organism>
<gene>
    <name evidence="1" type="ORF">SBF1_8560001</name>
</gene>
<proteinExistence type="predicted"/>
<reference evidence="2" key="1">
    <citation type="submission" date="2018-02" db="EMBL/GenBank/DDBJ databases">
        <authorList>
            <person name="Hausmann B."/>
        </authorList>
    </citation>
    <scope>NUCLEOTIDE SEQUENCE [LARGE SCALE GENOMIC DNA]</scope>
    <source>
        <strain evidence="2">Peat soil MAG SbF1</strain>
    </source>
</reference>
<accession>A0A2U3LUY3</accession>
<protein>
    <submittedName>
        <fullName evidence="1">Uncharacterized protein</fullName>
    </submittedName>
</protein>
<name>A0A2U3LUY3_9FIRM</name>
<evidence type="ECO:0000313" key="2">
    <source>
        <dbReference type="Proteomes" id="UP000238916"/>
    </source>
</evidence>
<sequence length="89" mass="9609">MYLFTNDGGNDTVMSSAANHEDVVQISGGTKTEFTYQGNNVALYLVDTSEQILSSMTIADWCVSVGYQPKLEDLSGHILTIGTDITSRA</sequence>
<dbReference type="AlphaFoldDB" id="A0A2U3LUY3"/>
<dbReference type="Proteomes" id="UP000238916">
    <property type="component" value="Unassembled WGS sequence"/>
</dbReference>
<evidence type="ECO:0000313" key="1">
    <source>
        <dbReference type="EMBL" id="SPF55750.1"/>
    </source>
</evidence>